<keyword evidence="1" id="KW-0597">Phosphoprotein</keyword>
<dbReference type="GO" id="GO:0005769">
    <property type="term" value="C:early endosome"/>
    <property type="evidence" value="ECO:0007669"/>
    <property type="project" value="TreeGrafter"/>
</dbReference>
<dbReference type="SUPFAM" id="SSF50729">
    <property type="entry name" value="PH domain-like"/>
    <property type="match status" value="1"/>
</dbReference>
<evidence type="ECO:0000256" key="1">
    <source>
        <dbReference type="ARBA" id="ARBA00022553"/>
    </source>
</evidence>
<dbReference type="GO" id="GO:0007032">
    <property type="term" value="P:endosome organization"/>
    <property type="evidence" value="ECO:0007669"/>
    <property type="project" value="TreeGrafter"/>
</dbReference>
<dbReference type="Pfam" id="PF00169">
    <property type="entry name" value="PH"/>
    <property type="match status" value="1"/>
</dbReference>
<dbReference type="PANTHER" id="PTHR22902">
    <property type="entry name" value="SESQUIPEDALIAN"/>
    <property type="match status" value="1"/>
</dbReference>
<feature type="domain" description="PH" evidence="3">
    <location>
        <begin position="17"/>
        <end position="117"/>
    </location>
</feature>
<feature type="region of interest" description="Disordered" evidence="2">
    <location>
        <begin position="313"/>
        <end position="351"/>
    </location>
</feature>
<dbReference type="InterPro" id="IPR045188">
    <property type="entry name" value="Boi1/Boi2-like"/>
</dbReference>
<reference evidence="4 5" key="1">
    <citation type="submission" date="2019-08" db="EMBL/GenBank/DDBJ databases">
        <title>The genome of the soybean aphid Biotype 1, its phylome, world population structure and adaptation to the North American continent.</title>
        <authorList>
            <person name="Giordano R."/>
            <person name="Donthu R.K."/>
            <person name="Hernandez A.G."/>
            <person name="Wright C.L."/>
            <person name="Zimin A.V."/>
        </authorList>
    </citation>
    <scope>NUCLEOTIDE SEQUENCE [LARGE SCALE GENOMIC DNA]</scope>
    <source>
        <tissue evidence="4">Whole aphids</tissue>
    </source>
</reference>
<gene>
    <name evidence="4" type="ORF">AGLY_007501</name>
</gene>
<dbReference type="AlphaFoldDB" id="A0A6G0TPG4"/>
<sequence>MNMQPDIVDKKHDKQLIVKMAGYLEKKGRMRVVGVRRWKKRWCVLEGKLLLYFKTQLEYSHHLSPCRGSVNMGLALSIAQRGPCQLQIVTRSQIIILRTKSKSDLDEWFAALKDAKNNNLAFIKDRNLTYMETSYQSSYRIPLIEPNSNNCSIINENHLRFGRSVRETFDGISFEAYNKQNDIRYIMARNNRKPSALRKSESDNRISFYRKLHGLVRTETIAGTSQVSDKESCRSRSLSYESIYFKPQEKCTPIEPAKSQSCRELMPKIVRQMSKKCTNNCVSKRISRSVSFFGKHREDSDSDDYDYIEIEPNHIDQNPSEPMVKDGKSEHHPAELPPHYNVEKDEESTLMSTNEEFNNQEANVDVIYVNNDRKIFTTASDLILEYGTEQSVEEEDEPPPLPIKKKHKQNDLFDEKPQYQIIDGVYVFKNGSKEVIYDVPIPHGKLIEHFRRLTITSMSSPVKRYADNTVYQDSLEPSVYETLHMTPDSLEVSMMFPTYKRWSNDSGFNNYDEQNSFLPDQTNFEDSLEPVINMIHHDRKIWQNVPNINSTDYFR</sequence>
<evidence type="ECO:0000313" key="4">
    <source>
        <dbReference type="EMBL" id="KAE9535600.1"/>
    </source>
</evidence>
<dbReference type="SMART" id="SM00233">
    <property type="entry name" value="PH"/>
    <property type="match status" value="1"/>
</dbReference>
<evidence type="ECO:0000259" key="3">
    <source>
        <dbReference type="PROSITE" id="PS50003"/>
    </source>
</evidence>
<dbReference type="EMBL" id="VYZN01000025">
    <property type="protein sequence ID" value="KAE9535600.1"/>
    <property type="molecule type" value="Genomic_DNA"/>
</dbReference>
<dbReference type="CDD" id="cd00821">
    <property type="entry name" value="PH"/>
    <property type="match status" value="1"/>
</dbReference>
<feature type="compositionally biased region" description="Basic and acidic residues" evidence="2">
    <location>
        <begin position="323"/>
        <end position="334"/>
    </location>
</feature>
<dbReference type="GO" id="GO:0042147">
    <property type="term" value="P:retrograde transport, endosome to Golgi"/>
    <property type="evidence" value="ECO:0007669"/>
    <property type="project" value="TreeGrafter"/>
</dbReference>
<dbReference type="GO" id="GO:0005802">
    <property type="term" value="C:trans-Golgi network"/>
    <property type="evidence" value="ECO:0007669"/>
    <property type="project" value="TreeGrafter"/>
</dbReference>
<accession>A0A6G0TPG4</accession>
<dbReference type="Proteomes" id="UP000475862">
    <property type="component" value="Unassembled WGS sequence"/>
</dbReference>
<dbReference type="PANTHER" id="PTHR22902:SF27">
    <property type="entry name" value="PLECKSTRIN HOMOLOGY DOMAIN-CONTAINING FAMILY A MEMBER 3"/>
    <property type="match status" value="1"/>
</dbReference>
<evidence type="ECO:0000256" key="2">
    <source>
        <dbReference type="SAM" id="MobiDB-lite"/>
    </source>
</evidence>
<comment type="caution">
    <text evidence="4">The sequence shown here is derived from an EMBL/GenBank/DDBJ whole genome shotgun (WGS) entry which is preliminary data.</text>
</comment>
<dbReference type="PROSITE" id="PS50003">
    <property type="entry name" value="PH_DOMAIN"/>
    <property type="match status" value="1"/>
</dbReference>
<keyword evidence="5" id="KW-1185">Reference proteome</keyword>
<organism evidence="4 5">
    <name type="scientific">Aphis glycines</name>
    <name type="common">Soybean aphid</name>
    <dbReference type="NCBI Taxonomy" id="307491"/>
    <lineage>
        <taxon>Eukaryota</taxon>
        <taxon>Metazoa</taxon>
        <taxon>Ecdysozoa</taxon>
        <taxon>Arthropoda</taxon>
        <taxon>Hexapoda</taxon>
        <taxon>Insecta</taxon>
        <taxon>Pterygota</taxon>
        <taxon>Neoptera</taxon>
        <taxon>Paraneoptera</taxon>
        <taxon>Hemiptera</taxon>
        <taxon>Sternorrhyncha</taxon>
        <taxon>Aphidomorpha</taxon>
        <taxon>Aphidoidea</taxon>
        <taxon>Aphididae</taxon>
        <taxon>Aphidini</taxon>
        <taxon>Aphis</taxon>
        <taxon>Aphis</taxon>
    </lineage>
</organism>
<evidence type="ECO:0000313" key="5">
    <source>
        <dbReference type="Proteomes" id="UP000475862"/>
    </source>
</evidence>
<proteinExistence type="predicted"/>
<name>A0A6G0TPG4_APHGL</name>
<dbReference type="Gene3D" id="2.30.29.30">
    <property type="entry name" value="Pleckstrin-homology domain (PH domain)/Phosphotyrosine-binding domain (PTB)"/>
    <property type="match status" value="1"/>
</dbReference>
<dbReference type="OrthoDB" id="2157866at2759"/>
<dbReference type="GO" id="GO:0055037">
    <property type="term" value="C:recycling endosome"/>
    <property type="evidence" value="ECO:0007669"/>
    <property type="project" value="TreeGrafter"/>
</dbReference>
<dbReference type="GO" id="GO:0005829">
    <property type="term" value="C:cytosol"/>
    <property type="evidence" value="ECO:0007669"/>
    <property type="project" value="GOC"/>
</dbReference>
<protein>
    <recommendedName>
        <fullName evidence="3">PH domain-containing protein</fullName>
    </recommendedName>
</protein>
<dbReference type="InterPro" id="IPR001849">
    <property type="entry name" value="PH_domain"/>
</dbReference>
<dbReference type="GO" id="GO:0001881">
    <property type="term" value="P:receptor recycling"/>
    <property type="evidence" value="ECO:0007669"/>
    <property type="project" value="TreeGrafter"/>
</dbReference>
<dbReference type="InterPro" id="IPR011993">
    <property type="entry name" value="PH-like_dom_sf"/>
</dbReference>